<keyword evidence="5 9" id="KW-0378">Hydrolase</keyword>
<dbReference type="InterPro" id="IPR054745">
    <property type="entry name" value="Mre11_thermococcales"/>
</dbReference>
<dbReference type="NCBIfam" id="NF041029">
    <property type="entry name" value="Mre11_Pyroc"/>
    <property type="match status" value="1"/>
</dbReference>
<dbReference type="Gene3D" id="3.60.21.10">
    <property type="match status" value="1"/>
</dbReference>
<keyword evidence="4 9" id="KW-0227">DNA damage</keyword>
<feature type="region of interest" description="Disordered" evidence="10">
    <location>
        <begin position="387"/>
        <end position="433"/>
    </location>
</feature>
<dbReference type="PANTHER" id="PTHR30337:SF0">
    <property type="entry name" value="NUCLEASE SBCCD SUBUNIT D"/>
    <property type="match status" value="1"/>
</dbReference>
<comment type="subunit">
    <text evidence="9">Homodimer. Forms a heterotetramer composed of two Mre11 subunits and two Rad50 subunits.</text>
</comment>
<dbReference type="InterPro" id="IPR029052">
    <property type="entry name" value="Metallo-depent_PP-like"/>
</dbReference>
<dbReference type="InterPro" id="IPR004843">
    <property type="entry name" value="Calcineurin-like_PHP"/>
</dbReference>
<dbReference type="InterPro" id="IPR032885">
    <property type="entry name" value="Mre11_archaea-type"/>
</dbReference>
<feature type="binding site" evidence="9">
    <location>
        <position position="215"/>
    </location>
    <ligand>
        <name>Mn(2+)</name>
        <dbReference type="ChEBI" id="CHEBI:29035"/>
        <label>1</label>
    </ligand>
</feature>
<evidence type="ECO:0000259" key="12">
    <source>
        <dbReference type="Pfam" id="PF22411"/>
    </source>
</evidence>
<comment type="similarity">
    <text evidence="9">Belongs to the MRE11/RAD32 family.</text>
</comment>
<evidence type="ECO:0000256" key="1">
    <source>
        <dbReference type="ARBA" id="ARBA00022722"/>
    </source>
</evidence>
<dbReference type="InterPro" id="IPR054741">
    <property type="entry name" value="Mre11_dom"/>
</dbReference>
<feature type="binding site" evidence="9">
    <location>
        <position position="51"/>
    </location>
    <ligand>
        <name>Mn(2+)</name>
        <dbReference type="ChEBI" id="CHEBI:29035"/>
        <label>2</label>
    </ligand>
</feature>
<dbReference type="GO" id="GO:0045027">
    <property type="term" value="F:DNA end binding"/>
    <property type="evidence" value="ECO:0007669"/>
    <property type="project" value="UniProtKB-UniRule"/>
</dbReference>
<evidence type="ECO:0000256" key="10">
    <source>
        <dbReference type="SAM" id="MobiDB-lite"/>
    </source>
</evidence>
<dbReference type="Proteomes" id="UP000886210">
    <property type="component" value="Unassembled WGS sequence"/>
</dbReference>
<organism evidence="13">
    <name type="scientific">Thermococcus litoralis</name>
    <dbReference type="NCBI Taxonomy" id="2265"/>
    <lineage>
        <taxon>Archaea</taxon>
        <taxon>Methanobacteriati</taxon>
        <taxon>Methanobacteriota</taxon>
        <taxon>Thermococci</taxon>
        <taxon>Thermococcales</taxon>
        <taxon>Thermococcaceae</taxon>
        <taxon>Thermococcus</taxon>
    </lineage>
</organism>
<accession>A0A7C0Y6R6</accession>
<dbReference type="Gene3D" id="3.30.110.80">
    <property type="entry name" value="DNA double-strand break repair nuclease"/>
    <property type="match status" value="1"/>
</dbReference>
<keyword evidence="3 9" id="KW-0255">Endonuclease</keyword>
<keyword evidence="6 9" id="KW-0269">Exonuclease</keyword>
<dbReference type="AlphaFoldDB" id="A0A7C0Y6R6"/>
<dbReference type="InterPro" id="IPR041796">
    <property type="entry name" value="Mre11_N"/>
</dbReference>
<evidence type="ECO:0000256" key="8">
    <source>
        <dbReference type="ARBA" id="ARBA00023211"/>
    </source>
</evidence>
<evidence type="ECO:0000313" key="13">
    <source>
        <dbReference type="EMBL" id="HDD31625.1"/>
    </source>
</evidence>
<comment type="activity regulation">
    <text evidence="9">Nuclease activity is regulated by Rad50.</text>
</comment>
<feature type="binding site" evidence="9">
    <location>
        <position position="176"/>
    </location>
    <ligand>
        <name>Mn(2+)</name>
        <dbReference type="ChEBI" id="CHEBI:29035"/>
        <label>2</label>
    </ligand>
</feature>
<dbReference type="GO" id="GO:0008408">
    <property type="term" value="F:3'-5' exonuclease activity"/>
    <property type="evidence" value="ECO:0007669"/>
    <property type="project" value="UniProtKB-UniRule"/>
</dbReference>
<feature type="domain" description="DNA double-strand break repair protein Mre11 second" evidence="12">
    <location>
        <begin position="279"/>
        <end position="337"/>
    </location>
</feature>
<comment type="caution">
    <text evidence="13">The sequence shown here is derived from an EMBL/GenBank/DDBJ whole genome shotgun (WGS) entry which is preliminary data.</text>
</comment>
<dbReference type="Pfam" id="PF22411">
    <property type="entry name" value="Mre11_2nd"/>
    <property type="match status" value="1"/>
</dbReference>
<reference evidence="13" key="1">
    <citation type="journal article" date="2020" name="mSystems">
        <title>Genome- and Community-Level Interaction Insights into Carbon Utilization and Element Cycling Functions of Hydrothermarchaeota in Hydrothermal Sediment.</title>
        <authorList>
            <person name="Zhou Z."/>
            <person name="Liu Y."/>
            <person name="Xu W."/>
            <person name="Pan J."/>
            <person name="Luo Z.H."/>
            <person name="Li M."/>
        </authorList>
    </citation>
    <scope>NUCLEOTIDE SEQUENCE [LARGE SCALE GENOMIC DNA]</scope>
    <source>
        <strain evidence="13">HyVt-151</strain>
    </source>
</reference>
<protein>
    <recommendedName>
        <fullName evidence="9">DNA double-strand break repair protein Mre11</fullName>
        <ecNumber evidence="9">3.1.-.-</ecNumber>
    </recommendedName>
</protein>
<keyword evidence="2 9" id="KW-0479">Metal-binding</keyword>
<feature type="compositionally biased region" description="Basic and acidic residues" evidence="10">
    <location>
        <begin position="387"/>
        <end position="415"/>
    </location>
</feature>
<dbReference type="EMBL" id="DQYG01000136">
    <property type="protein sequence ID" value="HDD31625.1"/>
    <property type="molecule type" value="Genomic_DNA"/>
</dbReference>
<name>A0A7C0Y6R6_THELI</name>
<dbReference type="PANTHER" id="PTHR30337">
    <property type="entry name" value="COMPONENT OF ATP-DEPENDENT DSDNA EXONUCLEASE"/>
    <property type="match status" value="1"/>
</dbReference>
<dbReference type="GO" id="GO:0000403">
    <property type="term" value="F:Y-form DNA binding"/>
    <property type="evidence" value="ECO:0007669"/>
    <property type="project" value="UniProtKB-UniRule"/>
</dbReference>
<feature type="binding site" evidence="9">
    <location>
        <position position="51"/>
    </location>
    <ligand>
        <name>Mn(2+)</name>
        <dbReference type="ChEBI" id="CHEBI:29035"/>
        <label>1</label>
    </ligand>
</feature>
<evidence type="ECO:0000259" key="11">
    <source>
        <dbReference type="Pfam" id="PF00149"/>
    </source>
</evidence>
<evidence type="ECO:0000256" key="7">
    <source>
        <dbReference type="ARBA" id="ARBA00023204"/>
    </source>
</evidence>
<dbReference type="GO" id="GO:0030145">
    <property type="term" value="F:manganese ion binding"/>
    <property type="evidence" value="ECO:0007669"/>
    <property type="project" value="UniProtKB-UniRule"/>
</dbReference>
<dbReference type="InterPro" id="IPR050535">
    <property type="entry name" value="DNA_Repair-Maintenance_Comp"/>
</dbReference>
<dbReference type="CDD" id="cd00840">
    <property type="entry name" value="MPP_Mre11_N"/>
    <property type="match status" value="1"/>
</dbReference>
<gene>
    <name evidence="9" type="primary">mre11</name>
    <name evidence="13" type="ORF">ENF72_03240</name>
</gene>
<dbReference type="HAMAP" id="MF_02044">
    <property type="entry name" value="Mre11"/>
    <property type="match status" value="1"/>
</dbReference>
<feature type="binding site" evidence="9">
    <location>
        <position position="86"/>
    </location>
    <ligand>
        <name>Mn(2+)</name>
        <dbReference type="ChEBI" id="CHEBI:29035"/>
        <label>2</label>
    </ligand>
</feature>
<keyword evidence="8 9" id="KW-0464">Manganese</keyword>
<feature type="binding site" evidence="9">
    <location>
        <position position="12"/>
    </location>
    <ligand>
        <name>Mn(2+)</name>
        <dbReference type="ChEBI" id="CHEBI:29035"/>
        <label>1</label>
    </ligand>
</feature>
<dbReference type="GO" id="GO:0000729">
    <property type="term" value="P:DNA double-strand break processing"/>
    <property type="evidence" value="ECO:0007669"/>
    <property type="project" value="InterPro"/>
</dbReference>
<dbReference type="Pfam" id="PF00149">
    <property type="entry name" value="Metallophos"/>
    <property type="match status" value="1"/>
</dbReference>
<dbReference type="SUPFAM" id="SSF56300">
    <property type="entry name" value="Metallo-dependent phosphatases"/>
    <property type="match status" value="1"/>
</dbReference>
<evidence type="ECO:0000256" key="9">
    <source>
        <dbReference type="HAMAP-Rule" id="MF_02044"/>
    </source>
</evidence>
<evidence type="ECO:0000256" key="2">
    <source>
        <dbReference type="ARBA" id="ARBA00022723"/>
    </source>
</evidence>
<dbReference type="EC" id="3.1.-.-" evidence="9"/>
<dbReference type="GO" id="GO:0004519">
    <property type="term" value="F:endonuclease activity"/>
    <property type="evidence" value="ECO:0007669"/>
    <property type="project" value="UniProtKB-UniRule"/>
</dbReference>
<proteinExistence type="inferred from homology"/>
<evidence type="ECO:0000256" key="3">
    <source>
        <dbReference type="ARBA" id="ARBA00022759"/>
    </source>
</evidence>
<feature type="active site" description="Proton donor" evidence="9">
    <location>
        <position position="87"/>
    </location>
</feature>
<comment type="function">
    <text evidence="9">Part of the Rad50/Mre11 complex, which is involved in the early steps of DNA double-strand break (DSB) repair. The complex may facilitate opening of the processed DNA ends to aid in the recruitment of HerA and NurA. Mre11 binds to DSB ends and has both double-stranded 3'-5' exonuclease activity and single-stranded endonuclease activity.</text>
</comment>
<feature type="domain" description="Calcineurin-like phosphoesterase" evidence="11">
    <location>
        <begin position="3"/>
        <end position="216"/>
    </location>
</feature>
<sequence length="433" mass="50549">MTFKFAHIADAHLGFEQYRLPYRAEEFKKAFETAIKKAIEEKVDFILIAGDLFHRSNPSPQTIKEVIDILSIPKKEGIPVFAIEGNHDRTQKRISAYNLLESLGLMHVLGFSEKKKENKYQTTEKVNGKLITKGVFEKGNKSLEIYGMKFMSAAWFERNRLSDYFRPSGDAILMLHQGIKEMMESLKLETQRDYFEITLEDLPDGFLYYAMGHIHKRWQSNKGLGVVAYPGSLERWDFGDYEMRYRWKGDTFIPQAGEEKGFLIVEDFKPRFVKLDVRPFYDIKIKADEVSAKKELKKLSTKIPEEAFVRVDIEWEKPFDVSFLHEIFSVKYLHIRTKFKRPSIRTGSTANAKDFFNPLELKILELVGEKEFEAFEEVIELLLKGSPPREESKREEIHKPKKEESKPKTKEESKKAQKPQPKKKSDLLSWLKG</sequence>
<feature type="binding site" evidence="9">
    <location>
        <position position="213"/>
    </location>
    <ligand>
        <name>Mn(2+)</name>
        <dbReference type="ChEBI" id="CHEBI:29035"/>
        <label>2</label>
    </ligand>
</feature>
<keyword evidence="1 9" id="KW-0540">Nuclease</keyword>
<comment type="cofactor">
    <cofactor evidence="9">
        <name>Mn(2+)</name>
        <dbReference type="ChEBI" id="CHEBI:29035"/>
    </cofactor>
    <text evidence="9">Binds 2 manganese ions per subunit.</text>
</comment>
<evidence type="ECO:0000256" key="5">
    <source>
        <dbReference type="ARBA" id="ARBA00022801"/>
    </source>
</evidence>
<evidence type="ECO:0000256" key="6">
    <source>
        <dbReference type="ARBA" id="ARBA00022839"/>
    </source>
</evidence>
<feature type="binding site" evidence="9">
    <location>
        <position position="10"/>
    </location>
    <ligand>
        <name>Mn(2+)</name>
        <dbReference type="ChEBI" id="CHEBI:29035"/>
        <label>1</label>
    </ligand>
</feature>
<evidence type="ECO:0000256" key="4">
    <source>
        <dbReference type="ARBA" id="ARBA00022763"/>
    </source>
</evidence>
<keyword evidence="7 9" id="KW-0234">DNA repair</keyword>